<organism evidence="1 2">
    <name type="scientific">Thelohanellus kitauei</name>
    <name type="common">Myxosporean</name>
    <dbReference type="NCBI Taxonomy" id="669202"/>
    <lineage>
        <taxon>Eukaryota</taxon>
        <taxon>Metazoa</taxon>
        <taxon>Cnidaria</taxon>
        <taxon>Myxozoa</taxon>
        <taxon>Myxosporea</taxon>
        <taxon>Bivalvulida</taxon>
        <taxon>Platysporina</taxon>
        <taxon>Myxobolidae</taxon>
        <taxon>Thelohanellus</taxon>
    </lineage>
</organism>
<evidence type="ECO:0000313" key="1">
    <source>
        <dbReference type="EMBL" id="KII64773.1"/>
    </source>
</evidence>
<evidence type="ECO:0000313" key="2">
    <source>
        <dbReference type="Proteomes" id="UP000031668"/>
    </source>
</evidence>
<dbReference type="AlphaFoldDB" id="A0A0C2J6J2"/>
<gene>
    <name evidence="1" type="ORF">RF11_00536</name>
</gene>
<reference evidence="1 2" key="1">
    <citation type="journal article" date="2014" name="Genome Biol. Evol.">
        <title>The genome of the myxosporean Thelohanellus kitauei shows adaptations to nutrient acquisition within its fish host.</title>
        <authorList>
            <person name="Yang Y."/>
            <person name="Xiong J."/>
            <person name="Zhou Z."/>
            <person name="Huo F."/>
            <person name="Miao W."/>
            <person name="Ran C."/>
            <person name="Liu Y."/>
            <person name="Zhang J."/>
            <person name="Feng J."/>
            <person name="Wang M."/>
            <person name="Wang M."/>
            <person name="Wang L."/>
            <person name="Yao B."/>
        </authorList>
    </citation>
    <scope>NUCLEOTIDE SEQUENCE [LARGE SCALE GENOMIC DNA]</scope>
    <source>
        <strain evidence="1">Wuqing</strain>
    </source>
</reference>
<accession>A0A0C2J6J2</accession>
<dbReference type="EMBL" id="JWZT01004102">
    <property type="protein sequence ID" value="KII64773.1"/>
    <property type="molecule type" value="Genomic_DNA"/>
</dbReference>
<comment type="caution">
    <text evidence="1">The sequence shown here is derived from an EMBL/GenBank/DDBJ whole genome shotgun (WGS) entry which is preliminary data.</text>
</comment>
<protein>
    <submittedName>
        <fullName evidence="1">Uncharacterized protein</fullName>
    </submittedName>
</protein>
<dbReference type="Proteomes" id="UP000031668">
    <property type="component" value="Unassembled WGS sequence"/>
</dbReference>
<proteinExistence type="predicted"/>
<name>A0A0C2J6J2_THEKT</name>
<keyword evidence="2" id="KW-1185">Reference proteome</keyword>
<sequence length="104" mass="12347">MKHFNQYNWNASDSFVYASNDYGYTFSKYSMIWNGKPVYVTRITSIHDYMFCQSEINSSFFYFNADLQISYYQTYTKGSQIKPHREFANYVSKLVLENTKSVSV</sequence>